<protein>
    <submittedName>
        <fullName evidence="1">Uncharacterized protein</fullName>
    </submittedName>
</protein>
<comment type="caution">
    <text evidence="1">The sequence shown here is derived from an EMBL/GenBank/DDBJ whole genome shotgun (WGS) entry which is preliminary data.</text>
</comment>
<name>A0ACB9ZX78_CATRO</name>
<dbReference type="Proteomes" id="UP001060085">
    <property type="component" value="Linkage Group LG08"/>
</dbReference>
<reference evidence="2" key="1">
    <citation type="journal article" date="2023" name="Nat. Plants">
        <title>Single-cell RNA sequencing provides a high-resolution roadmap for understanding the multicellular compartmentation of specialized metabolism.</title>
        <authorList>
            <person name="Sun S."/>
            <person name="Shen X."/>
            <person name="Li Y."/>
            <person name="Li Y."/>
            <person name="Wang S."/>
            <person name="Li R."/>
            <person name="Zhang H."/>
            <person name="Shen G."/>
            <person name="Guo B."/>
            <person name="Wei J."/>
            <person name="Xu J."/>
            <person name="St-Pierre B."/>
            <person name="Chen S."/>
            <person name="Sun C."/>
        </authorList>
    </citation>
    <scope>NUCLEOTIDE SEQUENCE [LARGE SCALE GENOMIC DNA]</scope>
</reference>
<accession>A0ACB9ZX78</accession>
<gene>
    <name evidence="1" type="ORF">M9H77_36842</name>
</gene>
<evidence type="ECO:0000313" key="2">
    <source>
        <dbReference type="Proteomes" id="UP001060085"/>
    </source>
</evidence>
<organism evidence="1 2">
    <name type="scientific">Catharanthus roseus</name>
    <name type="common">Madagascar periwinkle</name>
    <name type="synonym">Vinca rosea</name>
    <dbReference type="NCBI Taxonomy" id="4058"/>
    <lineage>
        <taxon>Eukaryota</taxon>
        <taxon>Viridiplantae</taxon>
        <taxon>Streptophyta</taxon>
        <taxon>Embryophyta</taxon>
        <taxon>Tracheophyta</taxon>
        <taxon>Spermatophyta</taxon>
        <taxon>Magnoliopsida</taxon>
        <taxon>eudicotyledons</taxon>
        <taxon>Gunneridae</taxon>
        <taxon>Pentapetalae</taxon>
        <taxon>asterids</taxon>
        <taxon>lamiids</taxon>
        <taxon>Gentianales</taxon>
        <taxon>Apocynaceae</taxon>
        <taxon>Rauvolfioideae</taxon>
        <taxon>Vinceae</taxon>
        <taxon>Catharanthinae</taxon>
        <taxon>Catharanthus</taxon>
    </lineage>
</organism>
<keyword evidence="2" id="KW-1185">Reference proteome</keyword>
<proteinExistence type="predicted"/>
<sequence>MNMDITHPVRVVLFCDSEHARDAFGPYFTGATKKTWTFTQMVTHDQLVRKSFEHRRMDPNQWRNTRLVQAIQNKHQNMTSKFISKLTLHLVTNDLEIPVSNVIQEIQILLQTGCTYKRAWSAPKFAVERVFGIVRKLELAGTEDKRLKFERAMNEIKSRNVEAYNYLVKIPLQKWTLLHDGGHKHGVMTSNIS</sequence>
<evidence type="ECO:0000313" key="1">
    <source>
        <dbReference type="EMBL" id="KAI5650837.1"/>
    </source>
</evidence>
<dbReference type="EMBL" id="CM044708">
    <property type="protein sequence ID" value="KAI5650837.1"/>
    <property type="molecule type" value="Genomic_DNA"/>
</dbReference>